<keyword evidence="7 26" id="KW-0479">Metal-binding</keyword>
<keyword evidence="20" id="KW-0675">Receptor</keyword>
<evidence type="ECO:0000256" key="17">
    <source>
        <dbReference type="ARBA" id="ARBA00023036"/>
    </source>
</evidence>
<comment type="pathway">
    <text evidence="26">Protein modification; protein ubiquitination.</text>
</comment>
<evidence type="ECO:0000256" key="8">
    <source>
        <dbReference type="ARBA" id="ARBA00022729"/>
    </source>
</evidence>
<evidence type="ECO:0000256" key="22">
    <source>
        <dbReference type="ARBA" id="ARBA00023319"/>
    </source>
</evidence>
<dbReference type="EC" id="2.3.2.27" evidence="26"/>
<dbReference type="Pfam" id="PF08205">
    <property type="entry name" value="C2-set_2"/>
    <property type="match status" value="1"/>
</dbReference>
<evidence type="ECO:0000256" key="11">
    <source>
        <dbReference type="ARBA" id="ARBA00022786"/>
    </source>
</evidence>
<evidence type="ECO:0000256" key="25">
    <source>
        <dbReference type="PROSITE-ProRule" id="PRU00175"/>
    </source>
</evidence>
<dbReference type="GO" id="GO:0030971">
    <property type="term" value="F:receptor tyrosine kinase binding"/>
    <property type="evidence" value="ECO:0007669"/>
    <property type="project" value="TreeGrafter"/>
</dbReference>
<dbReference type="InterPro" id="IPR036179">
    <property type="entry name" value="Ig-like_dom_sf"/>
</dbReference>
<name>A0AAD4TYN1_OVIAM</name>
<dbReference type="PANTHER" id="PTHR23007">
    <property type="entry name" value="CBL"/>
    <property type="match status" value="1"/>
</dbReference>
<dbReference type="GO" id="GO:0030163">
    <property type="term" value="P:protein catabolic process"/>
    <property type="evidence" value="ECO:0007669"/>
    <property type="project" value="UniProtKB-ARBA"/>
</dbReference>
<dbReference type="InterPro" id="IPR036860">
    <property type="entry name" value="SH2_dom_sf"/>
</dbReference>
<evidence type="ECO:0000256" key="21">
    <source>
        <dbReference type="ARBA" id="ARBA00023180"/>
    </source>
</evidence>
<dbReference type="InterPro" id="IPR003153">
    <property type="entry name" value="Adaptor_Cbl_N_hlx"/>
</dbReference>
<dbReference type="SUPFAM" id="SSF57850">
    <property type="entry name" value="RING/U-box"/>
    <property type="match status" value="1"/>
</dbReference>
<evidence type="ECO:0000256" key="23">
    <source>
        <dbReference type="ARBA" id="ARBA00057270"/>
    </source>
</evidence>
<evidence type="ECO:0000256" key="3">
    <source>
        <dbReference type="ARBA" id="ARBA00022475"/>
    </source>
</evidence>
<dbReference type="InterPro" id="IPR014741">
    <property type="entry name" value="Adaptor_Cbl_EF_hand-like"/>
</dbReference>
<dbReference type="GO" id="GO:0017124">
    <property type="term" value="F:SH3 domain binding"/>
    <property type="evidence" value="ECO:0007669"/>
    <property type="project" value="UniProtKB-KW"/>
</dbReference>
<keyword evidence="11 26" id="KW-0833">Ubl conjugation pathway</keyword>
<dbReference type="InterPro" id="IPR024159">
    <property type="entry name" value="Cbl_PTB"/>
</dbReference>
<keyword evidence="8" id="KW-0732">Signal</keyword>
<dbReference type="GO" id="GO:0001784">
    <property type="term" value="F:phosphotyrosine residue binding"/>
    <property type="evidence" value="ECO:0007669"/>
    <property type="project" value="UniProtKB-UniRule"/>
</dbReference>
<evidence type="ECO:0000259" key="29">
    <source>
        <dbReference type="PROSITE" id="PS50089"/>
    </source>
</evidence>
<dbReference type="Pfam" id="PF13927">
    <property type="entry name" value="Ig_3"/>
    <property type="match status" value="3"/>
</dbReference>
<dbReference type="InterPro" id="IPR013783">
    <property type="entry name" value="Ig-like_fold"/>
</dbReference>
<evidence type="ECO:0000256" key="2">
    <source>
        <dbReference type="ARBA" id="ARBA00004251"/>
    </source>
</evidence>
<feature type="domain" description="Ig-like" evidence="30">
    <location>
        <begin position="636"/>
        <end position="737"/>
    </location>
</feature>
<keyword evidence="10 25" id="KW-0863">Zinc-finger</keyword>
<keyword evidence="3" id="KW-1003">Cell membrane</keyword>
<evidence type="ECO:0000256" key="6">
    <source>
        <dbReference type="ARBA" id="ARBA00022692"/>
    </source>
</evidence>
<dbReference type="FunFam" id="3.30.505.10:FF:000007">
    <property type="entry name" value="E3 ubiquitin-protein ligase CBL"/>
    <property type="match status" value="1"/>
</dbReference>
<organism evidence="32 33">
    <name type="scientific">Ovis ammon polii</name>
    <dbReference type="NCBI Taxonomy" id="230172"/>
    <lineage>
        <taxon>Eukaryota</taxon>
        <taxon>Metazoa</taxon>
        <taxon>Chordata</taxon>
        <taxon>Craniata</taxon>
        <taxon>Vertebrata</taxon>
        <taxon>Euteleostomi</taxon>
        <taxon>Mammalia</taxon>
        <taxon>Eutheria</taxon>
        <taxon>Laurasiatheria</taxon>
        <taxon>Artiodactyla</taxon>
        <taxon>Ruminantia</taxon>
        <taxon>Pecora</taxon>
        <taxon>Bovidae</taxon>
        <taxon>Caprinae</taxon>
        <taxon>Ovis</taxon>
    </lineage>
</organism>
<keyword evidence="6 28" id="KW-0812">Transmembrane</keyword>
<evidence type="ECO:0000259" key="31">
    <source>
        <dbReference type="PROSITE" id="PS51506"/>
    </source>
</evidence>
<dbReference type="GO" id="GO:0005886">
    <property type="term" value="C:plasma membrane"/>
    <property type="evidence" value="ECO:0007669"/>
    <property type="project" value="UniProtKB-SubCell"/>
</dbReference>
<feature type="region of interest" description="Disordered" evidence="27">
    <location>
        <begin position="960"/>
        <end position="1010"/>
    </location>
</feature>
<dbReference type="GO" id="GO:0061630">
    <property type="term" value="F:ubiquitin protein ligase activity"/>
    <property type="evidence" value="ECO:0007669"/>
    <property type="project" value="UniProtKB-EC"/>
</dbReference>
<feature type="domain" description="Ig-like" evidence="30">
    <location>
        <begin position="751"/>
        <end position="823"/>
    </location>
</feature>
<dbReference type="InterPro" id="IPR003599">
    <property type="entry name" value="Ig_sub"/>
</dbReference>
<dbReference type="PROSITE" id="PS50089">
    <property type="entry name" value="ZF_RING_2"/>
    <property type="match status" value="1"/>
</dbReference>
<dbReference type="Pfam" id="PF02262">
    <property type="entry name" value="Cbl_N"/>
    <property type="match status" value="1"/>
</dbReference>
<feature type="domain" description="Ig-like" evidence="30">
    <location>
        <begin position="830"/>
        <end position="908"/>
    </location>
</feature>
<evidence type="ECO:0000256" key="26">
    <source>
        <dbReference type="RuleBase" id="RU367001"/>
    </source>
</evidence>
<feature type="compositionally biased region" description="Pro residues" evidence="27">
    <location>
        <begin position="990"/>
        <end position="1004"/>
    </location>
</feature>
<keyword evidence="22" id="KW-0393">Immunoglobulin domain</keyword>
<keyword evidence="9" id="KW-0677">Repeat</keyword>
<dbReference type="GO" id="GO:0007155">
    <property type="term" value="P:cell adhesion"/>
    <property type="evidence" value="ECO:0007669"/>
    <property type="project" value="UniProtKB-KW"/>
</dbReference>
<evidence type="ECO:0000259" key="30">
    <source>
        <dbReference type="PROSITE" id="PS50835"/>
    </source>
</evidence>
<gene>
    <name evidence="32" type="ORF">MG293_015524</name>
</gene>
<evidence type="ECO:0000256" key="15">
    <source>
        <dbReference type="ARBA" id="ARBA00022889"/>
    </source>
</evidence>
<dbReference type="Gene3D" id="3.30.40.10">
    <property type="entry name" value="Zinc/RING finger domain, C3HC4 (zinc finger)"/>
    <property type="match status" value="1"/>
</dbReference>
<dbReference type="GO" id="GO:0005509">
    <property type="term" value="F:calcium ion binding"/>
    <property type="evidence" value="ECO:0007669"/>
    <property type="project" value="UniProtKB-UniRule"/>
</dbReference>
<feature type="domain" description="RING-type" evidence="29">
    <location>
        <begin position="350"/>
        <end position="389"/>
    </location>
</feature>
<feature type="domain" description="Ig-like" evidence="30">
    <location>
        <begin position="532"/>
        <end position="621"/>
    </location>
</feature>
<evidence type="ECO:0000313" key="33">
    <source>
        <dbReference type="Proteomes" id="UP001214576"/>
    </source>
</evidence>
<evidence type="ECO:0000256" key="12">
    <source>
        <dbReference type="ARBA" id="ARBA00022833"/>
    </source>
</evidence>
<evidence type="ECO:0000256" key="19">
    <source>
        <dbReference type="ARBA" id="ARBA00023157"/>
    </source>
</evidence>
<dbReference type="InterPro" id="IPR014742">
    <property type="entry name" value="Adaptor_Cbl_SH2-like"/>
</dbReference>
<dbReference type="PROSITE" id="PS00518">
    <property type="entry name" value="ZF_RING_1"/>
    <property type="match status" value="1"/>
</dbReference>
<keyword evidence="13 26" id="KW-0106">Calcium</keyword>
<comment type="function">
    <text evidence="26">E3 ubiquitin-protein ligase which accepts ubiquitin from specific E2 ubiquitin-conjugating enzymes, and transfers it to substrates, generally promoting their degradation by the proteasome.</text>
</comment>
<keyword evidence="15" id="KW-0130">Cell adhesion</keyword>
<evidence type="ECO:0000256" key="20">
    <source>
        <dbReference type="ARBA" id="ARBA00023170"/>
    </source>
</evidence>
<keyword evidence="12 26" id="KW-0862">Zinc</keyword>
<evidence type="ECO:0000256" key="27">
    <source>
        <dbReference type="SAM" id="MobiDB-lite"/>
    </source>
</evidence>
<evidence type="ECO:0000256" key="14">
    <source>
        <dbReference type="ARBA" id="ARBA00022843"/>
    </source>
</evidence>
<keyword evidence="18 28" id="KW-0472">Membrane</keyword>
<proteinExistence type="predicted"/>
<dbReference type="SMART" id="SM00409">
    <property type="entry name" value="IG"/>
    <property type="match status" value="5"/>
</dbReference>
<accession>A0AAD4TYN1</accession>
<dbReference type="SUPFAM" id="SSF55550">
    <property type="entry name" value="SH2 domain"/>
    <property type="match status" value="1"/>
</dbReference>
<dbReference type="Proteomes" id="UP001214576">
    <property type="component" value="Unassembled WGS sequence"/>
</dbReference>
<keyword evidence="17" id="KW-0729">SH3-binding</keyword>
<dbReference type="Pfam" id="PF02761">
    <property type="entry name" value="Cbl_N2"/>
    <property type="match status" value="1"/>
</dbReference>
<evidence type="ECO:0000256" key="28">
    <source>
        <dbReference type="SAM" id="Phobius"/>
    </source>
</evidence>
<dbReference type="InterPro" id="IPR007110">
    <property type="entry name" value="Ig-like_dom"/>
</dbReference>
<evidence type="ECO:0000256" key="5">
    <source>
        <dbReference type="ARBA" id="ARBA00022679"/>
    </source>
</evidence>
<dbReference type="CDD" id="cd09920">
    <property type="entry name" value="SH2_Cbl-b_TKB"/>
    <property type="match status" value="1"/>
</dbReference>
<keyword evidence="19" id="KW-1015">Disulfide bond</keyword>
<dbReference type="SMART" id="SM00184">
    <property type="entry name" value="RING"/>
    <property type="match status" value="1"/>
</dbReference>
<keyword evidence="33" id="KW-1185">Reference proteome</keyword>
<dbReference type="InterPro" id="IPR013083">
    <property type="entry name" value="Znf_RING/FYVE/PHD"/>
</dbReference>
<evidence type="ECO:0000256" key="9">
    <source>
        <dbReference type="ARBA" id="ARBA00022737"/>
    </source>
</evidence>
<feature type="domain" description="Cbl-PTB" evidence="31">
    <location>
        <begin position="6"/>
        <end position="320"/>
    </location>
</feature>
<keyword evidence="21" id="KW-0325">Glycoprotein</keyword>
<comment type="catalytic activity">
    <reaction evidence="1 26">
        <text>S-ubiquitinyl-[E2 ubiquitin-conjugating enzyme]-L-cysteine + [acceptor protein]-L-lysine = [E2 ubiquitin-conjugating enzyme]-L-cysteine + N(6)-ubiquitinyl-[acceptor protein]-L-lysine.</text>
        <dbReference type="EC" id="2.3.2.27"/>
    </reaction>
</comment>
<evidence type="ECO:0000256" key="24">
    <source>
        <dbReference type="ARBA" id="ARBA00064958"/>
    </source>
</evidence>
<dbReference type="Gene3D" id="1.20.930.20">
    <property type="entry name" value="Adaptor protein Cbl, N-terminal domain"/>
    <property type="match status" value="1"/>
</dbReference>
<dbReference type="EMBL" id="JAKZEL010000019">
    <property type="protein sequence ID" value="KAI4534664.1"/>
    <property type="molecule type" value="Genomic_DNA"/>
</dbReference>
<dbReference type="SMART" id="SM00408">
    <property type="entry name" value="IGc2"/>
    <property type="match status" value="3"/>
</dbReference>
<comment type="function">
    <text evidence="23">Transmembrane glycoprotein that functions as both a receptor and an adhesion molecule playing a crucial role in cell adhesion, motility, migration and invasion. Extracellular domain enables binding to extracellular matrix proteins, such as laminin, integrin and other ligands while its intracellular domain interacts with cytoskeletal proteins like hemoglobin, facilitating cell signal transduction. Serves as a receptor for laminin alpha-5/LAMA5 to promote cell adhesion. Mechanistically, JAK2 induces BCAM phosphorylation and activates its adhesion to laminin by stimulating a Rap1/AKT signaling pathway in the absence of EPOR.</text>
</comment>
<dbReference type="Pfam" id="PF02762">
    <property type="entry name" value="Cbl_N3"/>
    <property type="match status" value="1"/>
</dbReference>
<evidence type="ECO:0000256" key="18">
    <source>
        <dbReference type="ARBA" id="ARBA00023136"/>
    </source>
</evidence>
<dbReference type="FunFam" id="2.60.40.10:FF:001535">
    <property type="entry name" value="Basal cell adhesion molecule"/>
    <property type="match status" value="1"/>
</dbReference>
<dbReference type="PROSITE" id="PS51506">
    <property type="entry name" value="CBL_PTB"/>
    <property type="match status" value="1"/>
</dbReference>
<comment type="domain">
    <text evidence="26">The N-terminus is composed of the phosphotyrosine binding (PTB) domain, a short linker region and the RING-type zinc finger. The PTB domain, which is also called TKB (tyrosine kinase binding) domain, is composed of three different subdomains: a four-helix bundle (4H), a calcium-binding EF hand and a divergent SH2 domain.</text>
</comment>
<dbReference type="SUPFAM" id="SSF48726">
    <property type="entry name" value="Immunoglobulin"/>
    <property type="match status" value="5"/>
</dbReference>
<dbReference type="Gene3D" id="2.60.40.10">
    <property type="entry name" value="Immunoglobulins"/>
    <property type="match status" value="5"/>
</dbReference>
<dbReference type="FunFam" id="1.10.238.10:FF:000182">
    <property type="entry name" value="E3 ubiquitin-protein ligase CBL-C"/>
    <property type="match status" value="1"/>
</dbReference>
<evidence type="ECO:0000256" key="13">
    <source>
        <dbReference type="ARBA" id="ARBA00022837"/>
    </source>
</evidence>
<evidence type="ECO:0000256" key="16">
    <source>
        <dbReference type="ARBA" id="ARBA00022989"/>
    </source>
</evidence>
<dbReference type="InterPro" id="IPR017907">
    <property type="entry name" value="Znf_RING_CS"/>
</dbReference>
<dbReference type="Pfam" id="PF13920">
    <property type="entry name" value="zf-C3HC4_3"/>
    <property type="match status" value="1"/>
</dbReference>
<dbReference type="FunFam" id="3.30.40.10:FF:000367">
    <property type="entry name" value="Cbl proto-oncogene C"/>
    <property type="match status" value="1"/>
</dbReference>
<dbReference type="GO" id="GO:0023051">
    <property type="term" value="P:regulation of signaling"/>
    <property type="evidence" value="ECO:0007669"/>
    <property type="project" value="InterPro"/>
</dbReference>
<dbReference type="SUPFAM" id="SSF47668">
    <property type="entry name" value="N-terminal domain of cbl (N-cbl)"/>
    <property type="match status" value="1"/>
</dbReference>
<comment type="caution">
    <text evidence="32">The sequence shown here is derived from an EMBL/GenBank/DDBJ whole genome shotgun (WGS) entry which is preliminary data.</text>
</comment>
<evidence type="ECO:0000256" key="10">
    <source>
        <dbReference type="ARBA" id="ARBA00022771"/>
    </source>
</evidence>
<comment type="subunit">
    <text evidence="24">Homodimer. Interacts with ITGA4:ITGB1. Interacts with spectrins SPTA1 and SPTB1.</text>
</comment>
<dbReference type="InterPro" id="IPR024162">
    <property type="entry name" value="Adaptor_Cbl"/>
</dbReference>
<dbReference type="Gene3D" id="3.30.505.10">
    <property type="entry name" value="SH2 domain"/>
    <property type="match status" value="1"/>
</dbReference>
<dbReference type="FunFam" id="1.20.930.20:FF:000004">
    <property type="entry name" value="E3 ubiquitin-protein ligase CBL-C"/>
    <property type="match status" value="1"/>
</dbReference>
<dbReference type="SUPFAM" id="SSF47473">
    <property type="entry name" value="EF-hand"/>
    <property type="match status" value="1"/>
</dbReference>
<sequence>MAAVAQRGRQWGESRTLGRAVRLLQRLEERCGDPRLSSSPPSLRDLLPRTAQLLHQVAQARQDASGGVPEGPGGAWDFLVVYLANLEAKSRQVAALLPPPGRKIANDELFREGSRLRRQLAKLALIFSYMHAELAALFPGGRYCGHTYQLTEVSAHTFWRERCGARCVLPWAEFEAVLSICHPVEPGSTALALRSTIDFTCSGHVSIFEFDIFTRLFQPWPTLLKNWQLLAVNHPGYMAFLTYDEVRARLQTFRDKPGSYIFRPSCTRLGKWAIGYVSSDGSILQTIPLNKPLFQVLLEGQKEGFYLYPDGKTHNPDLTKLCHMEPHQHIHVSEEQLQLYWAMDSTFELCKICAESNKDVKIEPCGHLLCSRCLAAWLCSDSQTCPFCRCEIKGQEAVSIHQFQVSTVVEDPEHSSDEEELGQMAASGPPLPPRLDLRPKSPSSKGQLEVVDRSWARHRLAWAELHGSKLWDKDLSSQGRSPPYQLDSRGRLVLPEAQVGDERDYVCVVKTGAAGIAEATARLSVFAKPEAPEVSPNKGTLSVMDDFAQEIATCSSRNGNPAPKIMWYRNGQPLAVPLEVNSEGYMTARTVREASGLLSVTSTLYLRLHKPDREASFHCSVHYHLPAGQHGRQDSPSFSLTLHYPTESVLFWLGSQSIAEGWVREGDSVQLLCQGDGSPSPEYTFFRLQDKQEDVLKTSLEGNLTLERVQRNQSGTYGCRVEDYDAPEDADLSKTLDLRVAYLDSLELSTGEELSLSLSNSTTVTCSARGLPSPILHWTKDSAPMGEDPTLSLHSVTFDSAGTYTCEAYMPNIPLLSRTRSFRLLVQGTPELKAKETQPKAEGSWTEGDKVTLICYARGYPEPKLTWSQLGGSPTEPAPGGQGWVSSSLTLKVTSALSQDGVSCEASNPLGNTHHVFHFGTVAPQTSQAGVAVMAVAISVGLLLLVVAVFYCMRRKGRPGCCRRSEKGPPDITSSNSKNSVKHVLIPSLTPGPLPPPTSPPAHSHPPIAKSVPIRHTHDQFLPWP</sequence>
<dbReference type="InterPro" id="IPR003598">
    <property type="entry name" value="Ig_sub2"/>
</dbReference>
<dbReference type="AlphaFoldDB" id="A0AAD4TYN1"/>
<dbReference type="CDD" id="cd00096">
    <property type="entry name" value="Ig"/>
    <property type="match status" value="3"/>
</dbReference>
<evidence type="ECO:0000313" key="32">
    <source>
        <dbReference type="EMBL" id="KAI4534664.1"/>
    </source>
</evidence>
<evidence type="ECO:0000256" key="1">
    <source>
        <dbReference type="ARBA" id="ARBA00000900"/>
    </source>
</evidence>
<feature type="region of interest" description="Disordered" evidence="27">
    <location>
        <begin position="410"/>
        <end position="448"/>
    </location>
</feature>
<dbReference type="GO" id="GO:0045121">
    <property type="term" value="C:membrane raft"/>
    <property type="evidence" value="ECO:0007669"/>
    <property type="project" value="TreeGrafter"/>
</dbReference>
<dbReference type="PROSITE" id="PS50835">
    <property type="entry name" value="IG_LIKE"/>
    <property type="match status" value="4"/>
</dbReference>
<dbReference type="PANTHER" id="PTHR23007:SF12">
    <property type="entry name" value="E3 UBIQUITIN-PROTEIN LIGASE CBL-C"/>
    <property type="match status" value="1"/>
</dbReference>
<keyword evidence="14" id="KW-0832">Ubl conjugation</keyword>
<dbReference type="InterPro" id="IPR001841">
    <property type="entry name" value="Znf_RING"/>
</dbReference>
<feature type="transmembrane region" description="Helical" evidence="28">
    <location>
        <begin position="931"/>
        <end position="953"/>
    </location>
</feature>
<dbReference type="InterPro" id="IPR011992">
    <property type="entry name" value="EF-hand-dom_pair"/>
</dbReference>
<keyword evidence="4" id="KW-0597">Phosphoprotein</keyword>
<reference evidence="32" key="1">
    <citation type="submission" date="2022-03" db="EMBL/GenBank/DDBJ databases">
        <title>Genomic analyses of argali, domestic sheep and their hybrids provide insights into chromosomal evolution, heterosis and genetic basis of agronomic traits.</title>
        <authorList>
            <person name="Li M."/>
        </authorList>
    </citation>
    <scope>NUCLEOTIDE SEQUENCE</scope>
    <source>
        <strain evidence="32">CAU-MHL-2022a</strain>
        <tissue evidence="32">Skin</tissue>
    </source>
</reference>
<evidence type="ECO:0000256" key="4">
    <source>
        <dbReference type="ARBA" id="ARBA00022553"/>
    </source>
</evidence>
<protein>
    <recommendedName>
        <fullName evidence="26">E3 ubiquitin-protein ligase CBL</fullName>
        <ecNumber evidence="26">2.3.2.27</ecNumber>
    </recommendedName>
</protein>
<keyword evidence="5 26" id="KW-0808">Transferase</keyword>
<dbReference type="GO" id="GO:0008270">
    <property type="term" value="F:zinc ion binding"/>
    <property type="evidence" value="ECO:0007669"/>
    <property type="project" value="UniProtKB-KW"/>
</dbReference>
<keyword evidence="16 28" id="KW-1133">Transmembrane helix</keyword>
<dbReference type="InterPro" id="IPR036537">
    <property type="entry name" value="Adaptor_Cbl_N_dom_sf"/>
</dbReference>
<dbReference type="GO" id="GO:0007166">
    <property type="term" value="P:cell surface receptor signaling pathway"/>
    <property type="evidence" value="ECO:0007669"/>
    <property type="project" value="InterPro"/>
</dbReference>
<evidence type="ECO:0000256" key="7">
    <source>
        <dbReference type="ARBA" id="ARBA00022723"/>
    </source>
</evidence>
<dbReference type="Gene3D" id="1.10.238.10">
    <property type="entry name" value="EF-hand"/>
    <property type="match status" value="1"/>
</dbReference>
<comment type="subcellular location">
    <subcellularLocation>
        <location evidence="2">Cell membrane</location>
        <topology evidence="2">Single-pass type I membrane protein</topology>
    </subcellularLocation>
</comment>
<dbReference type="InterPro" id="IPR013162">
    <property type="entry name" value="CD80_C2-set"/>
</dbReference>